<dbReference type="EMBL" id="HACA01002459">
    <property type="protein sequence ID" value="CDW19820.1"/>
    <property type="molecule type" value="Transcribed_RNA"/>
</dbReference>
<accession>A0A0K2T1X9</accession>
<proteinExistence type="predicted"/>
<name>A0A0K2T1X9_LEPSM</name>
<sequence length="56" mass="6795">MNISNKVYTHGIEGMHQLHKIINIHCSRSFFRKVNTLEYINYQFLNGELLRQHFFL</sequence>
<evidence type="ECO:0000313" key="1">
    <source>
        <dbReference type="EMBL" id="CDW19820.1"/>
    </source>
</evidence>
<organism evidence="1">
    <name type="scientific">Lepeophtheirus salmonis</name>
    <name type="common">Salmon louse</name>
    <name type="synonym">Caligus salmonis</name>
    <dbReference type="NCBI Taxonomy" id="72036"/>
    <lineage>
        <taxon>Eukaryota</taxon>
        <taxon>Metazoa</taxon>
        <taxon>Ecdysozoa</taxon>
        <taxon>Arthropoda</taxon>
        <taxon>Crustacea</taxon>
        <taxon>Multicrustacea</taxon>
        <taxon>Hexanauplia</taxon>
        <taxon>Copepoda</taxon>
        <taxon>Siphonostomatoida</taxon>
        <taxon>Caligidae</taxon>
        <taxon>Lepeophtheirus</taxon>
    </lineage>
</organism>
<reference evidence="1" key="1">
    <citation type="submission" date="2014-05" db="EMBL/GenBank/DDBJ databases">
        <authorList>
            <person name="Chronopoulou M."/>
        </authorList>
    </citation>
    <scope>NUCLEOTIDE SEQUENCE</scope>
    <source>
        <tissue evidence="1">Whole organism</tissue>
    </source>
</reference>
<protein>
    <submittedName>
        <fullName evidence="1">Uncharacterized protein</fullName>
    </submittedName>
</protein>
<dbReference type="AlphaFoldDB" id="A0A0K2T1X9"/>